<evidence type="ECO:0000256" key="2">
    <source>
        <dbReference type="ARBA" id="ARBA00010267"/>
    </source>
</evidence>
<sequence length="476" mass="54354">MVVMGNCCISTSSVNTEKMEFNGDQILTIATSADGNGGLNKQNTKGMSDLYHKEFDNKGTVKAARHAEMQVGRLCTGVVMIQSKKVKTSHGTQGQKADVKGQAAGKDACSPGPERKSESSHTMQKRAQKEAKSTHTESHSSQQHLMKTLSAEDEKGDVDLYRGEEEIRKELQDKQQSKSASVGETQSSVSAAEDLQTYSEREWKGNTAKSLLIRKGYEAIAIEFDLRRVRGDNFCALRATLFQLLSQSKQLPSWLHDSDVSKWPKEMHSDQDFIKEWQFPFEPSKSKVQHLEQCLEQLKKKWQEAVHCERLEEREQMCQQVFKGHEEEYELLEALKFLMLRTAIQLHSDMEKGSDVPEFCWLLFARDSSKCPKTFFTNHLRHVGFSGGLEQVEMCLLGYSLQQMIRVVRLYKCDTEEFITYYPNDLKKDWPALFLLTEDDRHYNVLVPKKSSKFDAFGRPKWNQPSEGQSSIVTHL</sequence>
<dbReference type="InterPro" id="IPR023235">
    <property type="entry name" value="FAM105"/>
</dbReference>
<comment type="caution">
    <text evidence="5">The sequence shown here is derived from an EMBL/GenBank/DDBJ whole genome shotgun (WGS) entry which is preliminary data.</text>
</comment>
<feature type="compositionally biased region" description="Basic and acidic residues" evidence="4">
    <location>
        <begin position="127"/>
        <end position="138"/>
    </location>
</feature>
<dbReference type="PANTHER" id="PTHR33662:SF3">
    <property type="entry name" value="FIBROUS SHEATH CABYR-BINDING PROTEIN-LIKE-RELATED"/>
    <property type="match status" value="1"/>
</dbReference>
<dbReference type="EMBL" id="JAYMGO010000002">
    <property type="protein sequence ID" value="KAL1280472.1"/>
    <property type="molecule type" value="Genomic_DNA"/>
</dbReference>
<evidence type="ECO:0000256" key="1">
    <source>
        <dbReference type="ARBA" id="ARBA00004496"/>
    </source>
</evidence>
<keyword evidence="3" id="KW-0963">Cytoplasm</keyword>
<evidence type="ECO:0000256" key="4">
    <source>
        <dbReference type="SAM" id="MobiDB-lite"/>
    </source>
</evidence>
<dbReference type="PANTHER" id="PTHR33662">
    <property type="entry name" value="OTU DEUBIQUITINASE WITH LINEAR LINKAGE-SPECIFICITY A-RELATED"/>
    <property type="match status" value="1"/>
</dbReference>
<dbReference type="Pfam" id="PF16218">
    <property type="entry name" value="Peptidase_C101"/>
    <property type="match status" value="1"/>
</dbReference>
<accession>A0ABR3NTW6</accession>
<evidence type="ECO:0000313" key="6">
    <source>
        <dbReference type="Proteomes" id="UP001558613"/>
    </source>
</evidence>
<evidence type="ECO:0000313" key="5">
    <source>
        <dbReference type="EMBL" id="KAL1280472.1"/>
    </source>
</evidence>
<protein>
    <submittedName>
        <fullName evidence="5">Uncharacterized protein</fullName>
    </submittedName>
</protein>
<evidence type="ECO:0000256" key="3">
    <source>
        <dbReference type="ARBA" id="ARBA00022490"/>
    </source>
</evidence>
<comment type="similarity">
    <text evidence="2">Belongs to the peptidase C65 family. Otulin subfamily.</text>
</comment>
<feature type="region of interest" description="Disordered" evidence="4">
    <location>
        <begin position="85"/>
        <end position="157"/>
    </location>
</feature>
<comment type="subcellular location">
    <subcellularLocation>
        <location evidence="1">Cytoplasm</location>
    </subcellularLocation>
</comment>
<proteinExistence type="inferred from homology"/>
<feature type="compositionally biased region" description="Polar residues" evidence="4">
    <location>
        <begin position="177"/>
        <end position="190"/>
    </location>
</feature>
<dbReference type="PRINTS" id="PR02057">
    <property type="entry name" value="PROTEINF105B"/>
</dbReference>
<dbReference type="InterPro" id="IPR023237">
    <property type="entry name" value="Otulin"/>
</dbReference>
<dbReference type="PRINTS" id="PR02055">
    <property type="entry name" value="PROTEINF105"/>
</dbReference>
<reference evidence="5 6" key="1">
    <citation type="submission" date="2023-09" db="EMBL/GenBank/DDBJ databases">
        <authorList>
            <person name="Wang M."/>
        </authorList>
    </citation>
    <scope>NUCLEOTIDE SEQUENCE [LARGE SCALE GENOMIC DNA]</scope>
    <source>
        <strain evidence="5">GT-2023</strain>
        <tissue evidence="5">Liver</tissue>
    </source>
</reference>
<gene>
    <name evidence="5" type="ORF">QQF64_015072</name>
</gene>
<dbReference type="Proteomes" id="UP001558613">
    <property type="component" value="Unassembled WGS sequence"/>
</dbReference>
<keyword evidence="6" id="KW-1185">Reference proteome</keyword>
<name>A0ABR3NTW6_9TELE</name>
<feature type="region of interest" description="Disordered" evidence="4">
    <location>
        <begin position="169"/>
        <end position="193"/>
    </location>
</feature>
<organism evidence="5 6">
    <name type="scientific">Cirrhinus molitorella</name>
    <name type="common">mud carp</name>
    <dbReference type="NCBI Taxonomy" id="172907"/>
    <lineage>
        <taxon>Eukaryota</taxon>
        <taxon>Metazoa</taxon>
        <taxon>Chordata</taxon>
        <taxon>Craniata</taxon>
        <taxon>Vertebrata</taxon>
        <taxon>Euteleostomi</taxon>
        <taxon>Actinopterygii</taxon>
        <taxon>Neopterygii</taxon>
        <taxon>Teleostei</taxon>
        <taxon>Ostariophysi</taxon>
        <taxon>Cypriniformes</taxon>
        <taxon>Cyprinidae</taxon>
        <taxon>Labeoninae</taxon>
        <taxon>Labeonini</taxon>
        <taxon>Cirrhinus</taxon>
    </lineage>
</organism>